<sequence>MRVEPPASTSASRRPESTNNPPSLDIQLEASKAPMASDYKTPPDTAPLGFMQRLSPTVAYLDPGHAPQSSSDPELILMLSWMAARDEHIAKYIARYRAMFPTSRILLIRCPLSRVWLPWIARRDMRPALPILRAMAERETDAKEAGGGGRARPRPRVLVQMFSNGGISTAVHLKQMLTARPIGGGLASLPRYVLALDSCPGYFRWRNTHRALLQTLPWWTSPFMHCAIAVACIYHALRRVPAAQNQNARAIRVPKLAARECRRTYLYGTGDDMVYYRDVEDNARKAEEAGFVVRLERFEGARHVAIARAEPERYWRALRDTWDGDGDGDGGSRSDVKQLIELDPEV</sequence>
<accession>A0AB34FNR2</accession>
<dbReference type="AlphaFoldDB" id="A0AB34FNR2"/>
<name>A0AB34FNR2_9HYPO</name>
<dbReference type="Proteomes" id="UP001163105">
    <property type="component" value="Unassembled WGS sequence"/>
</dbReference>
<dbReference type="InterPro" id="IPR008547">
    <property type="entry name" value="DUF829_TMEM53"/>
</dbReference>
<gene>
    <name evidence="2" type="ORF">O9K51_06589</name>
</gene>
<organism evidence="2 3">
    <name type="scientific">Purpureocillium lavendulum</name>
    <dbReference type="NCBI Taxonomy" id="1247861"/>
    <lineage>
        <taxon>Eukaryota</taxon>
        <taxon>Fungi</taxon>
        <taxon>Dikarya</taxon>
        <taxon>Ascomycota</taxon>
        <taxon>Pezizomycotina</taxon>
        <taxon>Sordariomycetes</taxon>
        <taxon>Hypocreomycetidae</taxon>
        <taxon>Hypocreales</taxon>
        <taxon>Ophiocordycipitaceae</taxon>
        <taxon>Purpureocillium</taxon>
    </lineage>
</organism>
<keyword evidence="3" id="KW-1185">Reference proteome</keyword>
<dbReference type="PANTHER" id="PTHR12265">
    <property type="entry name" value="TRANSMEMBRANE PROTEIN 53"/>
    <property type="match status" value="1"/>
</dbReference>
<dbReference type="PANTHER" id="PTHR12265:SF40">
    <property type="entry name" value="DUF829-DOMAIN-CONTAINING PROTEIN"/>
    <property type="match status" value="1"/>
</dbReference>
<dbReference type="InterPro" id="IPR029058">
    <property type="entry name" value="AB_hydrolase_fold"/>
</dbReference>
<feature type="compositionally biased region" description="Polar residues" evidence="1">
    <location>
        <begin position="7"/>
        <end position="22"/>
    </location>
</feature>
<dbReference type="EMBL" id="JAQHRD010000005">
    <property type="protein sequence ID" value="KAJ6440797.1"/>
    <property type="molecule type" value="Genomic_DNA"/>
</dbReference>
<dbReference type="Pfam" id="PF05705">
    <property type="entry name" value="DUF829"/>
    <property type="match status" value="1"/>
</dbReference>
<proteinExistence type="predicted"/>
<evidence type="ECO:0000313" key="3">
    <source>
        <dbReference type="Proteomes" id="UP001163105"/>
    </source>
</evidence>
<comment type="caution">
    <text evidence="2">The sequence shown here is derived from an EMBL/GenBank/DDBJ whole genome shotgun (WGS) entry which is preliminary data.</text>
</comment>
<protein>
    <submittedName>
        <fullName evidence="2">Indole-diterpene biosynthesis protein PaxU</fullName>
    </submittedName>
</protein>
<dbReference type="SUPFAM" id="SSF53474">
    <property type="entry name" value="alpha/beta-Hydrolases"/>
    <property type="match status" value="1"/>
</dbReference>
<feature type="region of interest" description="Disordered" evidence="1">
    <location>
        <begin position="1"/>
        <end position="40"/>
    </location>
</feature>
<evidence type="ECO:0000313" key="2">
    <source>
        <dbReference type="EMBL" id="KAJ6440797.1"/>
    </source>
</evidence>
<evidence type="ECO:0000256" key="1">
    <source>
        <dbReference type="SAM" id="MobiDB-lite"/>
    </source>
</evidence>
<reference evidence="2" key="1">
    <citation type="submission" date="2023-01" db="EMBL/GenBank/DDBJ databases">
        <title>The growth and conidiation of Purpureocillium lavendulum are regulated by nitrogen source and histone H3K14 acetylation.</title>
        <authorList>
            <person name="Tang P."/>
            <person name="Han J."/>
            <person name="Zhang C."/>
            <person name="Tang P."/>
            <person name="Qi F."/>
            <person name="Zhang K."/>
            <person name="Liang L."/>
        </authorList>
    </citation>
    <scope>NUCLEOTIDE SEQUENCE</scope>
    <source>
        <strain evidence="2">YMF1.00683</strain>
    </source>
</reference>